<evidence type="ECO:0000259" key="13">
    <source>
        <dbReference type="PROSITE" id="PS51281"/>
    </source>
</evidence>
<dbReference type="Gene3D" id="1.10.8.10">
    <property type="entry name" value="DNA helicase RuvA subunit, C-terminal domain"/>
    <property type="match status" value="1"/>
</dbReference>
<comment type="subcellular location">
    <subcellularLocation>
        <location evidence="1">Nucleus</location>
    </subcellularLocation>
</comment>
<evidence type="ECO:0000256" key="4">
    <source>
        <dbReference type="ARBA" id="ARBA00022490"/>
    </source>
</evidence>
<proteinExistence type="inferred from homology"/>
<dbReference type="InterPro" id="IPR030217">
    <property type="entry name" value="NXF_fam"/>
</dbReference>
<dbReference type="GO" id="GO:0003723">
    <property type="term" value="F:RNA binding"/>
    <property type="evidence" value="ECO:0007669"/>
    <property type="project" value="TreeGrafter"/>
</dbReference>
<evidence type="ECO:0000256" key="5">
    <source>
        <dbReference type="ARBA" id="ARBA00022614"/>
    </source>
</evidence>
<keyword evidence="6" id="KW-0677">Repeat</keyword>
<feature type="compositionally biased region" description="Basic and acidic residues" evidence="11">
    <location>
        <begin position="30"/>
        <end position="42"/>
    </location>
</feature>
<evidence type="ECO:0000256" key="11">
    <source>
        <dbReference type="SAM" id="MobiDB-lite"/>
    </source>
</evidence>
<evidence type="ECO:0000313" key="14">
    <source>
        <dbReference type="EMBL" id="KAK0618303.1"/>
    </source>
</evidence>
<evidence type="ECO:0000259" key="12">
    <source>
        <dbReference type="PROSITE" id="PS50177"/>
    </source>
</evidence>
<dbReference type="SUPFAM" id="SSF46934">
    <property type="entry name" value="UBA-like"/>
    <property type="match status" value="1"/>
</dbReference>
<dbReference type="Pfam" id="PF18444">
    <property type="entry name" value="RRM_9"/>
    <property type="match status" value="1"/>
</dbReference>
<dbReference type="Gene3D" id="3.80.10.10">
    <property type="entry name" value="Ribonuclease Inhibitor"/>
    <property type="match status" value="1"/>
</dbReference>
<dbReference type="InterPro" id="IPR057125">
    <property type="entry name" value="NXF1/2/3/5-like_LRR"/>
</dbReference>
<keyword evidence="7" id="KW-0509">mRNA transport</keyword>
<gene>
    <name evidence="14" type="ORF">B0T17DRAFT_495433</name>
</gene>
<dbReference type="InterPro" id="IPR032710">
    <property type="entry name" value="NTF2-like_dom_sf"/>
</dbReference>
<feature type="compositionally biased region" description="Gly residues" evidence="11">
    <location>
        <begin position="54"/>
        <end position="64"/>
    </location>
</feature>
<sequence>MAPATGPRGGGGGIAHKSGPRGRGGGITKRRSDAIRTDRDGDVAMEPAARSGSGAQGAGGGTRGTRGTRGLSSRHVSTTRRIAQNLRNYAGENGAVSKSQFHKTTLKIRGLASSKAASNSDGGLRALLEFLERKSSKEKRITIGKSILDGDYVWISVNKNDASDVLHLNGYSYAGAPLEITETSERMPNKDEKISRDAEETKNKLIAVVARRYNAEQKLLDLSALGADVILSSMGTFNSANLAEKAFKALVHIASLQYKTADEKREALQAVSLARNDINDVDQVFQLAYSLPDLRRLDLSDNNLATTSKIAKWQHRFRYLEELHLTGNPIVTQENYLADLLQWFPSLQNLNGQQVRTPEQAAMSLKALDPTPLPQYPSNLRDGDNNVTALFVQAFFPMFDTDRARLAAEFYDEESWFSIAVIPNSGRPLPWKAYLKFSRNVQRLGGRSPGLVQRLFTGGNVIKDMWKVLPATRHPSMDQPGQWLIDCHTFPHLADPSGQGFATGLIINVNGRFEESDASTNMFGTRTFSRTFVLGPSKPSNPPPVHPYRVLSDQLTLHDWKPEVAIVSQAPAVAQPHVVVQAPPVVAPVPMAPVAGVLDDMTRNQLIQGLSNRTGMTAEYSELCLSGAANWNFDHALASFEEQKANLPPIAFRATA</sequence>
<dbReference type="Proteomes" id="UP001174934">
    <property type="component" value="Unassembled WGS sequence"/>
</dbReference>
<dbReference type="SMART" id="SM00804">
    <property type="entry name" value="TAP_C"/>
    <property type="match status" value="1"/>
</dbReference>
<keyword evidence="8" id="KW-0539">Nucleus</keyword>
<evidence type="ECO:0000256" key="8">
    <source>
        <dbReference type="ARBA" id="ARBA00023242"/>
    </source>
</evidence>
<evidence type="ECO:0000256" key="2">
    <source>
        <dbReference type="ARBA" id="ARBA00009285"/>
    </source>
</evidence>
<evidence type="ECO:0000256" key="9">
    <source>
        <dbReference type="ARBA" id="ARBA00055253"/>
    </source>
</evidence>
<comment type="similarity">
    <text evidence="2">Belongs to the NXF family.</text>
</comment>
<protein>
    <recommendedName>
        <fullName evidence="10">mRNA export factor MEX67</fullName>
    </recommendedName>
</protein>
<dbReference type="InterPro" id="IPR040736">
    <property type="entry name" value="Mex67_RRM"/>
</dbReference>
<dbReference type="Pfam" id="PF22602">
    <property type="entry name" value="NXF_NTF2"/>
    <property type="match status" value="1"/>
</dbReference>
<dbReference type="PANTHER" id="PTHR10662:SF22">
    <property type="entry name" value="NUCLEAR RNA EXPORT FACTOR 1"/>
    <property type="match status" value="1"/>
</dbReference>
<dbReference type="InterPro" id="IPR018222">
    <property type="entry name" value="Nuclear_transport_factor_2_euk"/>
</dbReference>
<dbReference type="CDD" id="cd14342">
    <property type="entry name" value="UBA_TAP-C"/>
    <property type="match status" value="1"/>
</dbReference>
<feature type="region of interest" description="Disordered" evidence="11">
    <location>
        <begin position="1"/>
        <end position="78"/>
    </location>
</feature>
<evidence type="ECO:0000256" key="7">
    <source>
        <dbReference type="ARBA" id="ARBA00022816"/>
    </source>
</evidence>
<feature type="domain" description="NTF2" evidence="12">
    <location>
        <begin position="387"/>
        <end position="557"/>
    </location>
</feature>
<dbReference type="GO" id="GO:0005634">
    <property type="term" value="C:nucleus"/>
    <property type="evidence" value="ECO:0007669"/>
    <property type="project" value="UniProtKB-SubCell"/>
</dbReference>
<dbReference type="PANTHER" id="PTHR10662">
    <property type="entry name" value="NUCLEAR RNA EXPORT FACTOR"/>
    <property type="match status" value="1"/>
</dbReference>
<reference evidence="14" key="1">
    <citation type="submission" date="2023-06" db="EMBL/GenBank/DDBJ databases">
        <title>Genome-scale phylogeny and comparative genomics of the fungal order Sordariales.</title>
        <authorList>
            <consortium name="Lawrence Berkeley National Laboratory"/>
            <person name="Hensen N."/>
            <person name="Bonometti L."/>
            <person name="Westerberg I."/>
            <person name="Brannstrom I.O."/>
            <person name="Guillou S."/>
            <person name="Cros-Aarteil S."/>
            <person name="Calhoun S."/>
            <person name="Haridas S."/>
            <person name="Kuo A."/>
            <person name="Mondo S."/>
            <person name="Pangilinan J."/>
            <person name="Riley R."/>
            <person name="LaButti K."/>
            <person name="Andreopoulos B."/>
            <person name="Lipzen A."/>
            <person name="Chen C."/>
            <person name="Yanf M."/>
            <person name="Daum C."/>
            <person name="Ng V."/>
            <person name="Clum A."/>
            <person name="Steindorff A."/>
            <person name="Ohm R."/>
            <person name="Martin F."/>
            <person name="Silar P."/>
            <person name="Natvig D."/>
            <person name="Lalanne C."/>
            <person name="Gautier V."/>
            <person name="Ament-velasquez S.L."/>
            <person name="Kruys A."/>
            <person name="Hutchinson M.I."/>
            <person name="Powell A.J."/>
            <person name="Barry K."/>
            <person name="Miller A.N."/>
            <person name="Grigoriev I.V."/>
            <person name="Debuchy R."/>
            <person name="Gladieux P."/>
            <person name="Thoren M.H."/>
            <person name="Johannesson H."/>
        </authorList>
    </citation>
    <scope>NUCLEOTIDE SEQUENCE</scope>
    <source>
        <strain evidence="14">SMH3391-2</strain>
    </source>
</reference>
<evidence type="ECO:0000256" key="6">
    <source>
        <dbReference type="ARBA" id="ARBA00022737"/>
    </source>
</evidence>
<dbReference type="AlphaFoldDB" id="A0AA39WMT6"/>
<dbReference type="InterPro" id="IPR005637">
    <property type="entry name" value="TAP_C_dom"/>
</dbReference>
<dbReference type="InterPro" id="IPR009060">
    <property type="entry name" value="UBA-like_sf"/>
</dbReference>
<dbReference type="FunFam" id="3.80.10.10:FF:000296">
    <property type="entry name" value="mRNA export factor MEX67"/>
    <property type="match status" value="1"/>
</dbReference>
<dbReference type="GO" id="GO:0016973">
    <property type="term" value="P:poly(A)+ mRNA export from nucleus"/>
    <property type="evidence" value="ECO:0007669"/>
    <property type="project" value="TreeGrafter"/>
</dbReference>
<evidence type="ECO:0000256" key="10">
    <source>
        <dbReference type="ARBA" id="ARBA00069694"/>
    </source>
</evidence>
<comment type="function">
    <text evidence="9">Involved in the export of mRNA from the nucleus to the cytoplasm.</text>
</comment>
<evidence type="ECO:0000256" key="3">
    <source>
        <dbReference type="ARBA" id="ARBA00022448"/>
    </source>
</evidence>
<dbReference type="InterPro" id="IPR032675">
    <property type="entry name" value="LRR_dom_sf"/>
</dbReference>
<dbReference type="PROSITE" id="PS51281">
    <property type="entry name" value="TAP_C"/>
    <property type="match status" value="1"/>
</dbReference>
<keyword evidence="4" id="KW-0963">Cytoplasm</keyword>
<dbReference type="PROSITE" id="PS50177">
    <property type="entry name" value="NTF2_DOMAIN"/>
    <property type="match status" value="1"/>
</dbReference>
<keyword evidence="5" id="KW-0433">Leucine-rich repeat</keyword>
<dbReference type="InterPro" id="IPR002075">
    <property type="entry name" value="NTF2_dom"/>
</dbReference>
<organism evidence="14 15">
    <name type="scientific">Bombardia bombarda</name>
    <dbReference type="NCBI Taxonomy" id="252184"/>
    <lineage>
        <taxon>Eukaryota</taxon>
        <taxon>Fungi</taxon>
        <taxon>Dikarya</taxon>
        <taxon>Ascomycota</taxon>
        <taxon>Pezizomycotina</taxon>
        <taxon>Sordariomycetes</taxon>
        <taxon>Sordariomycetidae</taxon>
        <taxon>Sordariales</taxon>
        <taxon>Lasiosphaeriaceae</taxon>
        <taxon>Bombardia</taxon>
    </lineage>
</organism>
<dbReference type="SUPFAM" id="SSF54427">
    <property type="entry name" value="NTF2-like"/>
    <property type="match status" value="1"/>
</dbReference>
<dbReference type="SUPFAM" id="SSF52058">
    <property type="entry name" value="L domain-like"/>
    <property type="match status" value="1"/>
</dbReference>
<dbReference type="Pfam" id="PF24048">
    <property type="entry name" value="LRR_NXF1-5"/>
    <property type="match status" value="1"/>
</dbReference>
<evidence type="ECO:0000313" key="15">
    <source>
        <dbReference type="Proteomes" id="UP001174934"/>
    </source>
</evidence>
<dbReference type="Gene3D" id="3.10.450.50">
    <property type="match status" value="1"/>
</dbReference>
<keyword evidence="3" id="KW-0813">Transport</keyword>
<accession>A0AA39WMT6</accession>
<keyword evidence="15" id="KW-1185">Reference proteome</keyword>
<feature type="domain" description="TAP-C" evidence="13">
    <location>
        <begin position="601"/>
        <end position="655"/>
    </location>
</feature>
<name>A0AA39WMT6_9PEZI</name>
<dbReference type="EMBL" id="JAULSR010000005">
    <property type="protein sequence ID" value="KAK0618303.1"/>
    <property type="molecule type" value="Genomic_DNA"/>
</dbReference>
<comment type="caution">
    <text evidence="14">The sequence shown here is derived from an EMBL/GenBank/DDBJ whole genome shotgun (WGS) entry which is preliminary data.</text>
</comment>
<dbReference type="Pfam" id="PF03943">
    <property type="entry name" value="TAP_C"/>
    <property type="match status" value="1"/>
</dbReference>
<evidence type="ECO:0000256" key="1">
    <source>
        <dbReference type="ARBA" id="ARBA00004123"/>
    </source>
</evidence>